<name>A0ABS4JFB1_9BACL</name>
<dbReference type="EMBL" id="JAGGLD010000001">
    <property type="protein sequence ID" value="MBP1999274.1"/>
    <property type="molecule type" value="Genomic_DNA"/>
</dbReference>
<sequence length="64" mass="6921">MKQVKIKQSNSAKLTKAQITNNINLWAIVAAILSLLASIIGLYIAYAAFITDTDDIDVLNGSLK</sequence>
<dbReference type="RefSeq" id="WP_209858513.1">
    <property type="nucleotide sequence ID" value="NZ_JAGGLD010000001.1"/>
</dbReference>
<reference evidence="2 3" key="1">
    <citation type="submission" date="2021-03" db="EMBL/GenBank/DDBJ databases">
        <title>Genomic Encyclopedia of Type Strains, Phase IV (KMG-IV): sequencing the most valuable type-strain genomes for metagenomic binning, comparative biology and taxonomic classification.</title>
        <authorList>
            <person name="Goeker M."/>
        </authorList>
    </citation>
    <scope>NUCLEOTIDE SEQUENCE [LARGE SCALE GENOMIC DNA]</scope>
    <source>
        <strain evidence="2 3">DSM 26806</strain>
    </source>
</reference>
<accession>A0ABS4JFB1</accession>
<comment type="caution">
    <text evidence="2">The sequence shown here is derived from an EMBL/GenBank/DDBJ whole genome shotgun (WGS) entry which is preliminary data.</text>
</comment>
<keyword evidence="1" id="KW-0472">Membrane</keyword>
<evidence type="ECO:0000313" key="2">
    <source>
        <dbReference type="EMBL" id="MBP1999274.1"/>
    </source>
</evidence>
<keyword evidence="3" id="KW-1185">Reference proteome</keyword>
<keyword evidence="1" id="KW-0812">Transmembrane</keyword>
<evidence type="ECO:0000256" key="1">
    <source>
        <dbReference type="SAM" id="Phobius"/>
    </source>
</evidence>
<feature type="transmembrane region" description="Helical" evidence="1">
    <location>
        <begin position="23"/>
        <end position="49"/>
    </location>
</feature>
<dbReference type="Proteomes" id="UP001519288">
    <property type="component" value="Unassembled WGS sequence"/>
</dbReference>
<protein>
    <submittedName>
        <fullName evidence="2">Uncharacterized protein</fullName>
    </submittedName>
</protein>
<proteinExistence type="predicted"/>
<organism evidence="2 3">
    <name type="scientific">Paenibacillus shirakamiensis</name>
    <dbReference type="NCBI Taxonomy" id="1265935"/>
    <lineage>
        <taxon>Bacteria</taxon>
        <taxon>Bacillati</taxon>
        <taxon>Bacillota</taxon>
        <taxon>Bacilli</taxon>
        <taxon>Bacillales</taxon>
        <taxon>Paenibacillaceae</taxon>
        <taxon>Paenibacillus</taxon>
    </lineage>
</organism>
<keyword evidence="1" id="KW-1133">Transmembrane helix</keyword>
<gene>
    <name evidence="2" type="ORF">J2Z69_000293</name>
</gene>
<evidence type="ECO:0000313" key="3">
    <source>
        <dbReference type="Proteomes" id="UP001519288"/>
    </source>
</evidence>